<dbReference type="EMBL" id="JANAVB010029215">
    <property type="protein sequence ID" value="KAJ6815282.1"/>
    <property type="molecule type" value="Genomic_DNA"/>
</dbReference>
<accession>A0AAX6FG76</accession>
<gene>
    <name evidence="1" type="ORF">M6B38_135390</name>
</gene>
<reference evidence="1" key="1">
    <citation type="journal article" date="2023" name="GigaByte">
        <title>Genome assembly of the bearded iris, Iris pallida Lam.</title>
        <authorList>
            <person name="Bruccoleri R.E."/>
            <person name="Oakeley E.J."/>
            <person name="Faust A.M.E."/>
            <person name="Altorfer M."/>
            <person name="Dessus-Babus S."/>
            <person name="Burckhardt D."/>
            <person name="Oertli M."/>
            <person name="Naumann U."/>
            <person name="Petersen F."/>
            <person name="Wong J."/>
        </authorList>
    </citation>
    <scope>NUCLEOTIDE SEQUENCE</scope>
    <source>
        <strain evidence="1">GSM-AAB239-AS_SAM_17_03QT</strain>
    </source>
</reference>
<proteinExistence type="predicted"/>
<dbReference type="AlphaFoldDB" id="A0AAX6FG76"/>
<sequence>MTVRVAGVVDCVGGVLAMLMRSCGGRRGEGRAATSLECGGVAGTE</sequence>
<evidence type="ECO:0000313" key="2">
    <source>
        <dbReference type="Proteomes" id="UP001140949"/>
    </source>
</evidence>
<evidence type="ECO:0000313" key="1">
    <source>
        <dbReference type="EMBL" id="KAJ6815282.1"/>
    </source>
</evidence>
<comment type="caution">
    <text evidence="1">The sequence shown here is derived from an EMBL/GenBank/DDBJ whole genome shotgun (WGS) entry which is preliminary data.</text>
</comment>
<organism evidence="1 2">
    <name type="scientific">Iris pallida</name>
    <name type="common">Sweet iris</name>
    <dbReference type="NCBI Taxonomy" id="29817"/>
    <lineage>
        <taxon>Eukaryota</taxon>
        <taxon>Viridiplantae</taxon>
        <taxon>Streptophyta</taxon>
        <taxon>Embryophyta</taxon>
        <taxon>Tracheophyta</taxon>
        <taxon>Spermatophyta</taxon>
        <taxon>Magnoliopsida</taxon>
        <taxon>Liliopsida</taxon>
        <taxon>Asparagales</taxon>
        <taxon>Iridaceae</taxon>
        <taxon>Iridoideae</taxon>
        <taxon>Irideae</taxon>
        <taxon>Iris</taxon>
    </lineage>
</organism>
<reference evidence="1" key="2">
    <citation type="submission" date="2023-04" db="EMBL/GenBank/DDBJ databases">
        <authorList>
            <person name="Bruccoleri R.E."/>
            <person name="Oakeley E.J."/>
            <person name="Faust A.-M."/>
            <person name="Dessus-Babus S."/>
            <person name="Altorfer M."/>
            <person name="Burckhardt D."/>
            <person name="Oertli M."/>
            <person name="Naumann U."/>
            <person name="Petersen F."/>
            <person name="Wong J."/>
        </authorList>
    </citation>
    <scope>NUCLEOTIDE SEQUENCE</scope>
    <source>
        <strain evidence="1">GSM-AAB239-AS_SAM_17_03QT</strain>
        <tissue evidence="1">Leaf</tissue>
    </source>
</reference>
<dbReference type="Proteomes" id="UP001140949">
    <property type="component" value="Unassembled WGS sequence"/>
</dbReference>
<protein>
    <submittedName>
        <fullName evidence="1">Pollen-specific leucine-rich repeat extensin-like protein 4</fullName>
    </submittedName>
</protein>
<name>A0AAX6FG76_IRIPA</name>
<keyword evidence="2" id="KW-1185">Reference proteome</keyword>